<dbReference type="PANTHER" id="PTHR47331">
    <property type="entry name" value="PHD-TYPE DOMAIN-CONTAINING PROTEIN"/>
    <property type="match status" value="1"/>
</dbReference>
<dbReference type="Proteomes" id="UP000054805">
    <property type="component" value="Unassembled WGS sequence"/>
</dbReference>
<gene>
    <name evidence="1" type="ORF">T4B_6710</name>
</gene>
<dbReference type="EMBL" id="JYDS01001844">
    <property type="protein sequence ID" value="KRY98263.1"/>
    <property type="molecule type" value="Genomic_DNA"/>
</dbReference>
<reference evidence="1 2" key="1">
    <citation type="submission" date="2015-01" db="EMBL/GenBank/DDBJ databases">
        <title>Evolution of Trichinella species and genotypes.</title>
        <authorList>
            <person name="Korhonen P.K."/>
            <person name="Edoardo P."/>
            <person name="Giuseppe L.R."/>
            <person name="Gasser R.B."/>
        </authorList>
    </citation>
    <scope>NUCLEOTIDE SEQUENCE [LARGE SCALE GENOMIC DNA]</scope>
    <source>
        <strain evidence="1">ISS588</strain>
    </source>
</reference>
<evidence type="ECO:0000313" key="2">
    <source>
        <dbReference type="Proteomes" id="UP000054805"/>
    </source>
</evidence>
<dbReference type="PANTHER" id="PTHR47331:SF1">
    <property type="entry name" value="GAG-LIKE PROTEIN"/>
    <property type="match status" value="1"/>
</dbReference>
<protein>
    <submittedName>
        <fullName evidence="1">Uncharacterized protein</fullName>
    </submittedName>
</protein>
<accession>A0A0V1GJ43</accession>
<evidence type="ECO:0000313" key="1">
    <source>
        <dbReference type="EMBL" id="KRY98263.1"/>
    </source>
</evidence>
<dbReference type="AlphaFoldDB" id="A0A0V1GJ43"/>
<name>A0A0V1GJ43_TRIPS</name>
<comment type="caution">
    <text evidence="1">The sequence shown here is derived from an EMBL/GenBank/DDBJ whole genome shotgun (WGS) entry which is preliminary data.</text>
</comment>
<sequence>MEALCVPTICKLSAYPILKDWKYLQSFDLADQFPSSAAEIDVLIGMDFYHKFATNETSKSGENGPHAMESSLGWILSGPIATNADEGVVMFSEIETDNDDETLEKFWKQDSMGIQEPSNEVHGTNSFLKDSIHYDGSRYVVELPWINNMKMLPDNFELAWTRL</sequence>
<keyword evidence="2" id="KW-1185">Reference proteome</keyword>
<proteinExistence type="predicted"/>
<organism evidence="1 2">
    <name type="scientific">Trichinella pseudospiralis</name>
    <name type="common">Parasitic roundworm</name>
    <dbReference type="NCBI Taxonomy" id="6337"/>
    <lineage>
        <taxon>Eukaryota</taxon>
        <taxon>Metazoa</taxon>
        <taxon>Ecdysozoa</taxon>
        <taxon>Nematoda</taxon>
        <taxon>Enoplea</taxon>
        <taxon>Dorylaimia</taxon>
        <taxon>Trichinellida</taxon>
        <taxon>Trichinellidae</taxon>
        <taxon>Trichinella</taxon>
    </lineage>
</organism>